<sequence>MALTFEERLNQIIPKISSKEFLSNKGLGNEIGFWIFDYPPERELEMRDFLTRTVLPSVHKTQPPIRTGVINLFDLVIQLLEERKLLDKAIEMQGKKGDDAVMAALRPVLKEDKLAQKVVSLVELDTIDLLILCGVGSAYPMLRTHTLLSALHPLMGATPLLMLYPGRYDGYSLRLFNKLSEDHYYRAFRLVPEVQ</sequence>
<keyword evidence="2" id="KW-1185">Reference proteome</keyword>
<comment type="caution">
    <text evidence="1">The sequence shown here is derived from an EMBL/GenBank/DDBJ whole genome shotgun (WGS) entry which is preliminary data.</text>
</comment>
<protein>
    <submittedName>
        <fullName evidence="1">DUF1788 domain-containing protein</fullName>
    </submittedName>
</protein>
<reference evidence="1 2" key="1">
    <citation type="submission" date="2020-09" db="EMBL/GenBank/DDBJ databases">
        <title>Methylomonas albis sp. nov. and Methylomonas fluvii sp. nov.: Two cold-adapted methanotrophs from the River Elbe and an amended description of Methylovulum psychrotolerans strain Eb1.</title>
        <authorList>
            <person name="Bussmann I.K."/>
            <person name="Klings K.-W."/>
            <person name="Warnstedt J."/>
            <person name="Hoppert M."/>
            <person name="Saborowski A."/>
            <person name="Horn F."/>
            <person name="Liebner S."/>
        </authorList>
    </citation>
    <scope>NUCLEOTIDE SEQUENCE [LARGE SCALE GENOMIC DNA]</scope>
    <source>
        <strain evidence="1 2">EbA</strain>
    </source>
</reference>
<dbReference type="InterPro" id="IPR014858">
    <property type="entry name" value="BrxB"/>
</dbReference>
<evidence type="ECO:0000313" key="1">
    <source>
        <dbReference type="EMBL" id="MBD9357298.1"/>
    </source>
</evidence>
<dbReference type="EMBL" id="JACXSS010000001">
    <property type="protein sequence ID" value="MBD9357298.1"/>
    <property type="molecule type" value="Genomic_DNA"/>
</dbReference>
<accession>A0ABR9D2H3</accession>
<dbReference type="RefSeq" id="WP_192375582.1">
    <property type="nucleotide sequence ID" value="NZ_CAJHIV010000001.1"/>
</dbReference>
<gene>
    <name evidence="1" type="ORF">IE877_15665</name>
</gene>
<name>A0ABR9D2H3_9GAMM</name>
<organism evidence="1 2">
    <name type="scientific">Methylomonas albis</name>
    <dbReference type="NCBI Taxonomy" id="1854563"/>
    <lineage>
        <taxon>Bacteria</taxon>
        <taxon>Pseudomonadati</taxon>
        <taxon>Pseudomonadota</taxon>
        <taxon>Gammaproteobacteria</taxon>
        <taxon>Methylococcales</taxon>
        <taxon>Methylococcaceae</taxon>
        <taxon>Methylomonas</taxon>
    </lineage>
</organism>
<dbReference type="Pfam" id="PF08747">
    <property type="entry name" value="BrxB"/>
    <property type="match status" value="1"/>
</dbReference>
<dbReference type="Proteomes" id="UP000652176">
    <property type="component" value="Unassembled WGS sequence"/>
</dbReference>
<evidence type="ECO:0000313" key="2">
    <source>
        <dbReference type="Proteomes" id="UP000652176"/>
    </source>
</evidence>
<proteinExistence type="predicted"/>